<dbReference type="InterPro" id="IPR025662">
    <property type="entry name" value="Sigma_54_int_dom_ATP-bd_1"/>
</dbReference>
<dbReference type="Gene3D" id="3.40.50.300">
    <property type="entry name" value="P-loop containing nucleotide triphosphate hydrolases"/>
    <property type="match status" value="1"/>
</dbReference>
<accession>A0AAN8WBL4</accession>
<dbReference type="Proteomes" id="UP001381693">
    <property type="component" value="Unassembled WGS sequence"/>
</dbReference>
<dbReference type="AlphaFoldDB" id="A0AAN8WBL4"/>
<dbReference type="InterPro" id="IPR027417">
    <property type="entry name" value="P-loop_NTPase"/>
</dbReference>
<evidence type="ECO:0000259" key="1">
    <source>
        <dbReference type="Pfam" id="PF05729"/>
    </source>
</evidence>
<comment type="caution">
    <text evidence="2">The sequence shown here is derived from an EMBL/GenBank/DDBJ whole genome shotgun (WGS) entry which is preliminary data.</text>
</comment>
<keyword evidence="3" id="KW-1185">Reference proteome</keyword>
<sequence length="938" mass="109293">MSYSRKDLEFGKLLKFIHVEGKNVMITVSRAIYKSQGNKSKNGRMPLKNFMEKYKISDIFDKECDALLARNILESDYDITFAYKFIQNICKDTYEQLTEHCKKQIRYLVQFRNEMSHKYVLENESFETQYRYLKGVFEDIYKGVAKTLNKGKNKGRINFDNEIHNMRESLKELLNVEITIADANSYIEDFRNNLLLKVMEAGKCDLSIRYSKLRVLNPCSWIQEYDEPERFKLETIFTEPYLSSDQCEIAVKDILTTSSKTAVILQGESGSGKTTFCYFLIHAWMTRPKVIQGLEDYRLVVLVELGRTTSKTVLQYLKEELIRGAFKEALDDDVMKILGELDILFIIDGYDESERKATLLKDILEKFGKKKIIITTRTVLKEELLGVVKQCKISSLVADLKGFVNKSYQVNYIEKVFTGVNRDKEGFLRYLNGRGKVLGEHLRLPLSLAFLIVLWMDDPKNVNSVTTGTSLYKELFCCFLKKLMVRLKGQGKYEGASNEKVLEILNKILFLLGKEAWDMLQQGRDVDFPNSKEFERECRKVKLDPVEFLSAFLLCSINEDSDCRDCKFYFMHKTQTEYLASYYIVHSVKKEDNLIMKLENIQDWKRYDQLLIYLTGNLALNDNLSGREKDIVHFVNETKILENNYTYLWHIVSESRIELKYPEAEGESIKYTKLVHNEIGKLIAQKLEGHTSWHPDSQSTAAALRLISLIPVHIEALDIVIPEDEEPYDIPDFIEAIEEVQDHYKYKKLSTELCLWKHESYGCENTSDRFLKAMERWADLKKFIGSLESVYCFKKNYPNLKNIRCKITSPEVLHSFKRLRSSVRALRISLKNLPDQCVQGDIPYLDYSGCLELTFHHINNDNLMQMYNFAHQLSGKYGCKSVCLKNSHISYDTLEQSIKFLNKLIAKTLEISCPDEVNDDRKMDLKSKAIFKIDWIHM</sequence>
<dbReference type="InterPro" id="IPR007111">
    <property type="entry name" value="NACHT_NTPase"/>
</dbReference>
<name>A0AAN8WBL4_HALRR</name>
<dbReference type="EMBL" id="JAXCGZ010022682">
    <property type="protein sequence ID" value="KAK7027377.1"/>
    <property type="molecule type" value="Genomic_DNA"/>
</dbReference>
<protein>
    <recommendedName>
        <fullName evidence="1">NACHT domain-containing protein</fullName>
    </recommendedName>
</protein>
<gene>
    <name evidence="2" type="ORF">SK128_016535</name>
</gene>
<dbReference type="PANTHER" id="PTHR46312">
    <property type="entry name" value="NACHT DOMAIN-CONTAINING PROTEIN"/>
    <property type="match status" value="1"/>
</dbReference>
<dbReference type="SUPFAM" id="SSF52540">
    <property type="entry name" value="P-loop containing nucleoside triphosphate hydrolases"/>
    <property type="match status" value="1"/>
</dbReference>
<reference evidence="2 3" key="1">
    <citation type="submission" date="2023-11" db="EMBL/GenBank/DDBJ databases">
        <title>Halocaridina rubra genome assembly.</title>
        <authorList>
            <person name="Smith C."/>
        </authorList>
    </citation>
    <scope>NUCLEOTIDE SEQUENCE [LARGE SCALE GENOMIC DNA]</scope>
    <source>
        <strain evidence="2">EP-1</strain>
        <tissue evidence="2">Whole</tissue>
    </source>
</reference>
<evidence type="ECO:0000313" key="2">
    <source>
        <dbReference type="EMBL" id="KAK7027377.1"/>
    </source>
</evidence>
<dbReference type="PROSITE" id="PS00675">
    <property type="entry name" value="SIGMA54_INTERACT_1"/>
    <property type="match status" value="1"/>
</dbReference>
<organism evidence="2 3">
    <name type="scientific">Halocaridina rubra</name>
    <name type="common">Hawaiian red shrimp</name>
    <dbReference type="NCBI Taxonomy" id="373956"/>
    <lineage>
        <taxon>Eukaryota</taxon>
        <taxon>Metazoa</taxon>
        <taxon>Ecdysozoa</taxon>
        <taxon>Arthropoda</taxon>
        <taxon>Crustacea</taxon>
        <taxon>Multicrustacea</taxon>
        <taxon>Malacostraca</taxon>
        <taxon>Eumalacostraca</taxon>
        <taxon>Eucarida</taxon>
        <taxon>Decapoda</taxon>
        <taxon>Pleocyemata</taxon>
        <taxon>Caridea</taxon>
        <taxon>Atyoidea</taxon>
        <taxon>Atyidae</taxon>
        <taxon>Halocaridina</taxon>
    </lineage>
</organism>
<proteinExistence type="predicted"/>
<dbReference type="PANTHER" id="PTHR46312:SF2">
    <property type="entry name" value="NUCLEOTIDE-BINDING OLIGOMERIZATION DOMAIN-CONTAINING PROTEIN 2-LIKE"/>
    <property type="match status" value="1"/>
</dbReference>
<dbReference type="Pfam" id="PF05729">
    <property type="entry name" value="NACHT"/>
    <property type="match status" value="1"/>
</dbReference>
<evidence type="ECO:0000313" key="3">
    <source>
        <dbReference type="Proteomes" id="UP001381693"/>
    </source>
</evidence>
<feature type="domain" description="NACHT" evidence="1">
    <location>
        <begin position="263"/>
        <end position="417"/>
    </location>
</feature>